<proteinExistence type="predicted"/>
<dbReference type="EMBL" id="REGN01002761">
    <property type="protein sequence ID" value="RNA26315.1"/>
    <property type="molecule type" value="Genomic_DNA"/>
</dbReference>
<comment type="caution">
    <text evidence="1">The sequence shown here is derived from an EMBL/GenBank/DDBJ whole genome shotgun (WGS) entry which is preliminary data.</text>
</comment>
<dbReference type="Proteomes" id="UP000276133">
    <property type="component" value="Unassembled WGS sequence"/>
</dbReference>
<keyword evidence="2" id="KW-1185">Reference proteome</keyword>
<accession>A0A3M7RSL4</accession>
<sequence length="107" mass="12427">MVFATYFVTPLLQSYLVITNSLGGKFVNFFEKNRIIIFYGKKICFSSFILSIASFDKKGATNNQVHNNRTKCYSLILSNIQNFYYHGTPQDEFDLKVKNLHCQTQNH</sequence>
<dbReference type="AlphaFoldDB" id="A0A3M7RSL4"/>
<name>A0A3M7RSL4_BRAPC</name>
<gene>
    <name evidence="1" type="ORF">BpHYR1_013229</name>
</gene>
<evidence type="ECO:0000313" key="2">
    <source>
        <dbReference type="Proteomes" id="UP000276133"/>
    </source>
</evidence>
<organism evidence="1 2">
    <name type="scientific">Brachionus plicatilis</name>
    <name type="common">Marine rotifer</name>
    <name type="synonym">Brachionus muelleri</name>
    <dbReference type="NCBI Taxonomy" id="10195"/>
    <lineage>
        <taxon>Eukaryota</taxon>
        <taxon>Metazoa</taxon>
        <taxon>Spiralia</taxon>
        <taxon>Gnathifera</taxon>
        <taxon>Rotifera</taxon>
        <taxon>Eurotatoria</taxon>
        <taxon>Monogononta</taxon>
        <taxon>Pseudotrocha</taxon>
        <taxon>Ploima</taxon>
        <taxon>Brachionidae</taxon>
        <taxon>Brachionus</taxon>
    </lineage>
</organism>
<evidence type="ECO:0000313" key="1">
    <source>
        <dbReference type="EMBL" id="RNA26315.1"/>
    </source>
</evidence>
<reference evidence="1 2" key="1">
    <citation type="journal article" date="2018" name="Sci. Rep.">
        <title>Genomic signatures of local adaptation to the degree of environmental predictability in rotifers.</title>
        <authorList>
            <person name="Franch-Gras L."/>
            <person name="Hahn C."/>
            <person name="Garcia-Roger E.M."/>
            <person name="Carmona M.J."/>
            <person name="Serra M."/>
            <person name="Gomez A."/>
        </authorList>
    </citation>
    <scope>NUCLEOTIDE SEQUENCE [LARGE SCALE GENOMIC DNA]</scope>
    <source>
        <strain evidence="1">HYR1</strain>
    </source>
</reference>
<protein>
    <submittedName>
        <fullName evidence="1">Uncharacterized protein</fullName>
    </submittedName>
</protein>